<evidence type="ECO:0000256" key="1">
    <source>
        <dbReference type="SAM" id="MobiDB-lite"/>
    </source>
</evidence>
<dbReference type="AlphaFoldDB" id="A0A077ZKV4"/>
<evidence type="ECO:0000313" key="3">
    <source>
        <dbReference type="Proteomes" id="UP000030665"/>
    </source>
</evidence>
<keyword evidence="3" id="KW-1185">Reference proteome</keyword>
<reference evidence="2" key="2">
    <citation type="submission" date="2014-03" db="EMBL/GenBank/DDBJ databases">
        <title>The whipworm genome and dual-species transcriptomics of an intimate host-pathogen interaction.</title>
        <authorList>
            <person name="Foth B.J."/>
            <person name="Tsai I.J."/>
            <person name="Reid A.J."/>
            <person name="Bancroft A.J."/>
            <person name="Nichol S."/>
            <person name="Tracey A."/>
            <person name="Holroyd N."/>
            <person name="Cotton J.A."/>
            <person name="Stanley E.J."/>
            <person name="Zarowiecki M."/>
            <person name="Liu J.Z."/>
            <person name="Huckvale T."/>
            <person name="Cooper P.J."/>
            <person name="Grencis R.K."/>
            <person name="Berriman M."/>
        </authorList>
    </citation>
    <scope>NUCLEOTIDE SEQUENCE [LARGE SCALE GENOMIC DNA]</scope>
</reference>
<dbReference type="OrthoDB" id="5934051at2759"/>
<protein>
    <submittedName>
        <fullName evidence="2">Uncharacterized protein</fullName>
    </submittedName>
</protein>
<reference evidence="2" key="1">
    <citation type="submission" date="2014-01" db="EMBL/GenBank/DDBJ databases">
        <authorList>
            <person name="Aslett M."/>
        </authorList>
    </citation>
    <scope>NUCLEOTIDE SEQUENCE</scope>
</reference>
<proteinExistence type="predicted"/>
<accession>A0A077ZKV4</accession>
<name>A0A077ZKV4_TRITR</name>
<evidence type="ECO:0000313" key="2">
    <source>
        <dbReference type="EMBL" id="CDW60981.1"/>
    </source>
</evidence>
<dbReference type="Proteomes" id="UP000030665">
    <property type="component" value="Unassembled WGS sequence"/>
</dbReference>
<organism evidence="2 3">
    <name type="scientific">Trichuris trichiura</name>
    <name type="common">Whipworm</name>
    <name type="synonym">Trichocephalus trichiurus</name>
    <dbReference type="NCBI Taxonomy" id="36087"/>
    <lineage>
        <taxon>Eukaryota</taxon>
        <taxon>Metazoa</taxon>
        <taxon>Ecdysozoa</taxon>
        <taxon>Nematoda</taxon>
        <taxon>Enoplea</taxon>
        <taxon>Dorylaimia</taxon>
        <taxon>Trichinellida</taxon>
        <taxon>Trichuridae</taxon>
        <taxon>Trichuris</taxon>
    </lineage>
</organism>
<feature type="region of interest" description="Disordered" evidence="1">
    <location>
        <begin position="176"/>
        <end position="198"/>
    </location>
</feature>
<dbReference type="EMBL" id="HG807643">
    <property type="protein sequence ID" value="CDW60981.1"/>
    <property type="molecule type" value="Genomic_DNA"/>
</dbReference>
<gene>
    <name evidence="2" type="ORF">TTRE_0000938901</name>
</gene>
<sequence length="237" mass="26195">MNAFETPRPSLRKDFSKKLIGRTVNSGSSRQRGNKNDPNLFVDEFGIEYMFYEDPMRYTVTIEILDGPTEETENAVPLLDMTLKEVAEDGDLTAVVLTTKTSIDTTLHVDVPALTISDAQPINSTHLLAEERDFGGDVITSVLPPVQESTPLLIEKPDEDVTCSVLSKEELGQAVAKGNRAKETPAVGSAAKAPKKMSPQSLFKKIQERQEAAAKRREAQLAEKIRLRQAYALTHVR</sequence>